<evidence type="ECO:0000313" key="2">
    <source>
        <dbReference type="Proteomes" id="UP000241440"/>
    </source>
</evidence>
<sequence>MAELQHKLQHLTQFIQTSISSKVMVNKITSYQDAATLQADGEERGNDGLVVAQWRYHGVISIEEFPHRKLDPRVLFALVMCWLTEHDTSRDIYELGDPEVEVEVLDHEKADVLIELDFMEPIEMLPDPEGLVLYFGERYTVATVPVDVAEEFEVDNGTGH</sequence>
<accession>A0A855SF80</accession>
<evidence type="ECO:0008006" key="3">
    <source>
        <dbReference type="Google" id="ProtNLM"/>
    </source>
</evidence>
<dbReference type="RefSeq" id="WP_107131376.1">
    <property type="nucleotide sequence ID" value="NZ_PYOV01000004.1"/>
</dbReference>
<gene>
    <name evidence="1" type="ORF">C0W41_05625</name>
</gene>
<dbReference type="Pfam" id="PF06891">
    <property type="entry name" value="P2_Phage_GpR"/>
    <property type="match status" value="1"/>
</dbReference>
<organism evidence="1 2">
    <name type="scientific">Photobacterium angustum</name>
    <dbReference type="NCBI Taxonomy" id="661"/>
    <lineage>
        <taxon>Bacteria</taxon>
        <taxon>Pseudomonadati</taxon>
        <taxon>Pseudomonadota</taxon>
        <taxon>Gammaproteobacteria</taxon>
        <taxon>Vibrionales</taxon>
        <taxon>Vibrionaceae</taxon>
        <taxon>Photobacterium</taxon>
    </lineage>
</organism>
<comment type="caution">
    <text evidence="1">The sequence shown here is derived from an EMBL/GenBank/DDBJ whole genome shotgun (WGS) entry which is preliminary data.</text>
</comment>
<dbReference type="GeneID" id="61230096"/>
<evidence type="ECO:0000313" key="1">
    <source>
        <dbReference type="EMBL" id="PSX08569.1"/>
    </source>
</evidence>
<dbReference type="Proteomes" id="UP000241440">
    <property type="component" value="Unassembled WGS sequence"/>
</dbReference>
<dbReference type="InterPro" id="IPR009678">
    <property type="entry name" value="Phage_tail_completion_R"/>
</dbReference>
<dbReference type="AlphaFoldDB" id="A0A855SF80"/>
<dbReference type="EMBL" id="PYOY01000002">
    <property type="protein sequence ID" value="PSX08569.1"/>
    <property type="molecule type" value="Genomic_DNA"/>
</dbReference>
<reference evidence="1 2" key="1">
    <citation type="submission" date="2018-01" db="EMBL/GenBank/DDBJ databases">
        <title>Whole genome sequencing of Histamine producing bacteria.</title>
        <authorList>
            <person name="Butler K."/>
        </authorList>
    </citation>
    <scope>NUCLEOTIDE SEQUENCE [LARGE SCALE GENOMIC DNA]</scope>
    <source>
        <strain evidence="1 2">A2-1</strain>
    </source>
</reference>
<protein>
    <recommendedName>
        <fullName evidence="3">Phage tail protein</fullName>
    </recommendedName>
</protein>
<proteinExistence type="predicted"/>
<name>A0A855SF80_PHOAN</name>